<name>A0A8S2R7C0_9BILA</name>
<organism evidence="7 8">
    <name type="scientific">Rotaria magnacalcarata</name>
    <dbReference type="NCBI Taxonomy" id="392030"/>
    <lineage>
        <taxon>Eukaryota</taxon>
        <taxon>Metazoa</taxon>
        <taxon>Spiralia</taxon>
        <taxon>Gnathifera</taxon>
        <taxon>Rotifera</taxon>
        <taxon>Eurotatoria</taxon>
        <taxon>Bdelloidea</taxon>
        <taxon>Philodinida</taxon>
        <taxon>Philodinidae</taxon>
        <taxon>Rotaria</taxon>
    </lineage>
</organism>
<gene>
    <name evidence="7" type="ORF">SMN809_LOCUS19663</name>
</gene>
<keyword evidence="2" id="KW-0255">Endonuclease</keyword>
<dbReference type="InterPro" id="IPR006085">
    <property type="entry name" value="XPG_DNA_repair_N"/>
</dbReference>
<reference evidence="7" key="1">
    <citation type="submission" date="2021-02" db="EMBL/GenBank/DDBJ databases">
        <authorList>
            <person name="Nowell W R."/>
        </authorList>
    </citation>
    <scope>NUCLEOTIDE SEQUENCE</scope>
</reference>
<accession>A0A8S2R7C0</accession>
<dbReference type="InterPro" id="IPR019974">
    <property type="entry name" value="XPG_CS"/>
</dbReference>
<dbReference type="Pfam" id="PF00752">
    <property type="entry name" value="XPG_N"/>
    <property type="match status" value="1"/>
</dbReference>
<dbReference type="SUPFAM" id="SSF88723">
    <property type="entry name" value="PIN domain-like"/>
    <property type="match status" value="1"/>
</dbReference>
<dbReference type="PANTHER" id="PTHR16171:SF7">
    <property type="entry name" value="DNA REPAIR PROTEIN RAD2"/>
    <property type="match status" value="1"/>
</dbReference>
<proteinExistence type="predicted"/>
<dbReference type="EMBL" id="CAJOBI010009910">
    <property type="protein sequence ID" value="CAF4148994.1"/>
    <property type="molecule type" value="Genomic_DNA"/>
</dbReference>
<evidence type="ECO:0000256" key="4">
    <source>
        <dbReference type="ARBA" id="ARBA00023204"/>
    </source>
</evidence>
<dbReference type="GO" id="GO:0006281">
    <property type="term" value="P:DNA repair"/>
    <property type="evidence" value="ECO:0007669"/>
    <property type="project" value="UniProtKB-KW"/>
</dbReference>
<protein>
    <recommendedName>
        <fullName evidence="6">XPG N-terminal domain-containing protein</fullName>
    </recommendedName>
</protein>
<dbReference type="Proteomes" id="UP000676336">
    <property type="component" value="Unassembled WGS sequence"/>
</dbReference>
<dbReference type="GO" id="GO:0016788">
    <property type="term" value="F:hydrolase activity, acting on ester bonds"/>
    <property type="evidence" value="ECO:0007669"/>
    <property type="project" value="InterPro"/>
</dbReference>
<dbReference type="AlphaFoldDB" id="A0A8S2R7C0"/>
<dbReference type="CDD" id="cd09868">
    <property type="entry name" value="PIN_XPG_RAD2"/>
    <property type="match status" value="1"/>
</dbReference>
<evidence type="ECO:0000256" key="1">
    <source>
        <dbReference type="ARBA" id="ARBA00004123"/>
    </source>
</evidence>
<keyword evidence="2" id="KW-0540">Nuclease</keyword>
<dbReference type="InterPro" id="IPR006084">
    <property type="entry name" value="XPG/Rad2"/>
</dbReference>
<evidence type="ECO:0000313" key="8">
    <source>
        <dbReference type="Proteomes" id="UP000676336"/>
    </source>
</evidence>
<evidence type="ECO:0000256" key="5">
    <source>
        <dbReference type="ARBA" id="ARBA00023242"/>
    </source>
</evidence>
<evidence type="ECO:0000313" key="7">
    <source>
        <dbReference type="EMBL" id="CAF4148994.1"/>
    </source>
</evidence>
<keyword evidence="4" id="KW-0234">DNA repair</keyword>
<keyword evidence="2" id="KW-0378">Hydrolase</keyword>
<evidence type="ECO:0000256" key="3">
    <source>
        <dbReference type="ARBA" id="ARBA00022763"/>
    </source>
</evidence>
<sequence>MGVQNFWQLIETTGRPVNMNKGLEGKVLAIDISIWLHQAAKGMRDRQNPHIILLLHRICKLLHFKIKPIFIFDGGVPELKRRTLRLFVFSAERRQRREVAVIKTKEAKSKIRTNYLKMLAIQQLRGEENELKRILNSAATSFIDIRFRLSSYRCFMAEKTLSTNAFLHGIEIKSPVEENIKSLLNYSQFGMLKQMK</sequence>
<dbReference type="Gene3D" id="3.40.50.1010">
    <property type="entry name" value="5'-nuclease"/>
    <property type="match status" value="1"/>
</dbReference>
<feature type="domain" description="XPG N-terminal" evidence="6">
    <location>
        <begin position="1"/>
        <end position="100"/>
    </location>
</feature>
<comment type="caution">
    <text evidence="7">The sequence shown here is derived from an EMBL/GenBank/DDBJ whole genome shotgun (WGS) entry which is preliminary data.</text>
</comment>
<dbReference type="GO" id="GO:0005634">
    <property type="term" value="C:nucleus"/>
    <property type="evidence" value="ECO:0007669"/>
    <property type="project" value="UniProtKB-SubCell"/>
</dbReference>
<dbReference type="GO" id="GO:0003697">
    <property type="term" value="F:single-stranded DNA binding"/>
    <property type="evidence" value="ECO:0007669"/>
    <property type="project" value="TreeGrafter"/>
</dbReference>
<dbReference type="SMART" id="SM00485">
    <property type="entry name" value="XPGN"/>
    <property type="match status" value="1"/>
</dbReference>
<evidence type="ECO:0000256" key="2">
    <source>
        <dbReference type="ARBA" id="ARBA00022759"/>
    </source>
</evidence>
<dbReference type="PROSITE" id="PS00841">
    <property type="entry name" value="XPG_1"/>
    <property type="match status" value="1"/>
</dbReference>
<comment type="subcellular location">
    <subcellularLocation>
        <location evidence="1">Nucleus</location>
    </subcellularLocation>
</comment>
<dbReference type="PRINTS" id="PR00853">
    <property type="entry name" value="XPGRADSUPER"/>
</dbReference>
<dbReference type="GO" id="GO:0004520">
    <property type="term" value="F:DNA endonuclease activity"/>
    <property type="evidence" value="ECO:0007669"/>
    <property type="project" value="TreeGrafter"/>
</dbReference>
<keyword evidence="3" id="KW-0227">DNA damage</keyword>
<dbReference type="PANTHER" id="PTHR16171">
    <property type="entry name" value="DNA REPAIR PROTEIN COMPLEMENTING XP-G CELLS-RELATED"/>
    <property type="match status" value="1"/>
</dbReference>
<dbReference type="InterPro" id="IPR029060">
    <property type="entry name" value="PIN-like_dom_sf"/>
</dbReference>
<keyword evidence="5" id="KW-0539">Nucleus</keyword>
<evidence type="ECO:0000259" key="6">
    <source>
        <dbReference type="SMART" id="SM00485"/>
    </source>
</evidence>